<dbReference type="RefSeq" id="WP_166508726.1">
    <property type="nucleotide sequence ID" value="NZ_CP043026.1"/>
</dbReference>
<feature type="compositionally biased region" description="Polar residues" evidence="2">
    <location>
        <begin position="647"/>
        <end position="656"/>
    </location>
</feature>
<feature type="region of interest" description="Disordered" evidence="2">
    <location>
        <begin position="595"/>
        <end position="659"/>
    </location>
</feature>
<evidence type="ECO:0000256" key="2">
    <source>
        <dbReference type="SAM" id="MobiDB-lite"/>
    </source>
</evidence>
<name>A0A5B9Y5C3_9MOLU</name>
<organism evidence="3 4">
    <name type="scientific">Spiroplasma chinense</name>
    <dbReference type="NCBI Taxonomy" id="216932"/>
    <lineage>
        <taxon>Bacteria</taxon>
        <taxon>Bacillati</taxon>
        <taxon>Mycoplasmatota</taxon>
        <taxon>Mollicutes</taxon>
        <taxon>Entomoplasmatales</taxon>
        <taxon>Spiroplasmataceae</taxon>
        <taxon>Spiroplasma</taxon>
    </lineage>
</organism>
<keyword evidence="1" id="KW-0175">Coiled coil</keyword>
<feature type="region of interest" description="Disordered" evidence="2">
    <location>
        <begin position="61"/>
        <end position="278"/>
    </location>
</feature>
<proteinExistence type="predicted"/>
<sequence length="813" mass="87251">MYVNPFERMKKKREEAEKLKQEAEKEREKYARLGAQMGFTQDKGVMPSFIKSLIGETNQTNVPPFGMGAGSPDSSGPAFMPSSTPSFGAPDMGSTPSFGSPDMGGSPSFGSPMEQTSTITPSFGAPDMGGSPSFGSMPANNMAPSFGSPMEQTSTIAPSFGAPDMGSTPSFGAPMQETAPAAPSFGSPMEQQTPAAPSFGAPDMGSTPSFGSPMEQQTPAAPSFGSPMEQQTTAAPSFGSPMEQQTTAAPSFGAPDMGSTPSFGSMPANNMAPSFGSPMEQQVSMTQNMGMGSQQNNVVMNQPRGQKIGINNFINEINNNSQQGQIFALVGGDTHLNELTKQFINLLPQNKKVEIEMKEVHMYAAPFLFLLKQIVNNVPLVSLDDKRALWERTSLLLAATEYGKTGSEVDLIMDGLGLADPIENIRSEFKQLSFDYNLDQTTSLMVLTGFNQLEITQSTKTVQFINTIFHDMHEFKFVFEFSESFMSLAQTTDTVAQIVGLIDSYIVAGDVPITNNNQMQNQTPQAQNFEAPDMGGGPGFGSPMQETAPVAPNFGAPDMGSTPSFGSPMDQTGAPQFGGMPSNFQEVATQPSFEAPLTPQQPQEMNNFNVPMSENAPPPQSTGQMPQQTFGEGPVSSASFEAPGGFTSPSNSTPSSVGFGLPSSLIQEEEEPEEEYDPGLDGNIRIRVDLNLQRRAEEALERERQEEQARLERTGQAGFNPAILAKSNAPVQSNAPGQKVFENMSMHSNNSLESTRVEDPRGYDAVHAQLQGMANAFENRPNISIAEATANEARKKTGENLIKVTGNWKDLNK</sequence>
<feature type="compositionally biased region" description="Basic and acidic residues" evidence="2">
    <location>
        <begin position="12"/>
        <end position="23"/>
    </location>
</feature>
<feature type="coiled-coil region" evidence="1">
    <location>
        <begin position="690"/>
        <end position="717"/>
    </location>
</feature>
<reference evidence="3 4" key="1">
    <citation type="submission" date="2019-08" db="EMBL/GenBank/DDBJ databases">
        <title>Complete genome sequence of Spiroplasma chinense CCH (DSM 19755).</title>
        <authorList>
            <person name="Shen H.-Y."/>
            <person name="Lin Y.-C."/>
            <person name="Chou L."/>
            <person name="Kuo C.-H."/>
        </authorList>
    </citation>
    <scope>NUCLEOTIDE SEQUENCE [LARGE SCALE GENOMIC DNA]</scope>
    <source>
        <strain evidence="3 4">CCH</strain>
    </source>
</reference>
<feature type="compositionally biased region" description="Polar residues" evidence="2">
    <location>
        <begin position="595"/>
        <end position="612"/>
    </location>
</feature>
<keyword evidence="4" id="KW-1185">Reference proteome</keyword>
<feature type="compositionally biased region" description="Polar residues" evidence="2">
    <location>
        <begin position="621"/>
        <end position="630"/>
    </location>
</feature>
<evidence type="ECO:0000313" key="3">
    <source>
        <dbReference type="EMBL" id="QEH62368.1"/>
    </source>
</evidence>
<dbReference type="EMBL" id="CP043026">
    <property type="protein sequence ID" value="QEH62368.1"/>
    <property type="molecule type" value="Genomic_DNA"/>
</dbReference>
<accession>A0A5B9Y5C3</accession>
<evidence type="ECO:0000313" key="4">
    <source>
        <dbReference type="Proteomes" id="UP000323144"/>
    </source>
</evidence>
<feature type="region of interest" description="Disordered" evidence="2">
    <location>
        <begin position="1"/>
        <end position="23"/>
    </location>
</feature>
<feature type="compositionally biased region" description="Polar residues" evidence="2">
    <location>
        <begin position="206"/>
        <end position="220"/>
    </location>
</feature>
<feature type="compositionally biased region" description="Polar residues" evidence="2">
    <location>
        <begin position="259"/>
        <end position="272"/>
    </location>
</feature>
<dbReference type="AlphaFoldDB" id="A0A5B9Y5C3"/>
<dbReference type="KEGG" id="schi:SCHIN_v1c11750"/>
<gene>
    <name evidence="3" type="ORF">SCHIN_v1c11750</name>
</gene>
<dbReference type="Proteomes" id="UP000323144">
    <property type="component" value="Chromosome"/>
</dbReference>
<protein>
    <submittedName>
        <fullName evidence="3">Uncharacterized protein</fullName>
    </submittedName>
</protein>
<evidence type="ECO:0000256" key="1">
    <source>
        <dbReference type="SAM" id="Coils"/>
    </source>
</evidence>